<reference evidence="2 3" key="1">
    <citation type="submission" date="2019-11" db="EMBL/GenBank/DDBJ databases">
        <title>The genome sequence of Methylocystis heyeri.</title>
        <authorList>
            <person name="Oshkin I.Y."/>
            <person name="Miroshnikov K."/>
            <person name="Dedysh S.N."/>
        </authorList>
    </citation>
    <scope>NUCLEOTIDE SEQUENCE [LARGE SCALE GENOMIC DNA]</scope>
    <source>
        <strain evidence="2 3">H2</strain>
    </source>
</reference>
<dbReference type="OrthoDB" id="8431225at2"/>
<name>A0A6B8KA14_9HYPH</name>
<feature type="chain" id="PRO_5025361897" description="DUF748 domain-containing protein" evidence="1">
    <location>
        <begin position="23"/>
        <end position="564"/>
    </location>
</feature>
<evidence type="ECO:0000313" key="3">
    <source>
        <dbReference type="Proteomes" id="UP000309061"/>
    </source>
</evidence>
<accession>A0A6B8KA14</accession>
<keyword evidence="1" id="KW-0732">Signal</keyword>
<dbReference type="EMBL" id="CP046052">
    <property type="protein sequence ID" value="QGM44567.1"/>
    <property type="molecule type" value="Genomic_DNA"/>
</dbReference>
<dbReference type="KEGG" id="mhey:H2LOC_002040"/>
<proteinExistence type="predicted"/>
<sequence length="564" mass="58783">MHILSKSAVMAAVSLAAFFRVAAGSAGEVAVEGLALDFGSVSFRIPRLAADGTTLTAAQIKESLRVGSAAALEERLAGLSASRLLIPEIYILAASKERRVELVYRDVALENIAAGRAASMRAASLEETVGGEGGGRIVARFSGIRAKGVDLRQIAHVAASPRADRAEAARDLEEEASIDSVSVALPDAGVELRAGKVSASGLRARALAEPLLRFAGAPAQASAPQAESAARGILDILGSFEAATIEARDLSLSGASGAEKKPYGVKIGSATLKKLAGGVSEEGRIEGFALEAADGGRVAFGRLAFRRLDFARLAAPGEQRPWMLSGAQLADLSADLPDSDSNGRLAFKVAAAEADLADFREGLPTRGSLRLDRFDLDLAALGDSTATAQFAALGYRNVELSANLKAEWLDRSKEAIVEQARIAAKDIGTLELTGRLGDVSGLVFSANPAVSRTAMLAMTARRLEITLEGGGLIDRLLAQEARASGADTASLRASYAGDVKKIVSAWLEDGDKARRIAEAAGKFIETPKRLRIILQSPKGVGLLEALARKPGDVLNTLEAQADAE</sequence>
<feature type="signal peptide" evidence="1">
    <location>
        <begin position="1"/>
        <end position="22"/>
    </location>
</feature>
<evidence type="ECO:0008006" key="4">
    <source>
        <dbReference type="Google" id="ProtNLM"/>
    </source>
</evidence>
<gene>
    <name evidence="2" type="ORF">H2LOC_002040</name>
</gene>
<keyword evidence="3" id="KW-1185">Reference proteome</keyword>
<evidence type="ECO:0000256" key="1">
    <source>
        <dbReference type="SAM" id="SignalP"/>
    </source>
</evidence>
<organism evidence="2 3">
    <name type="scientific">Methylocystis heyeri</name>
    <dbReference type="NCBI Taxonomy" id="391905"/>
    <lineage>
        <taxon>Bacteria</taxon>
        <taxon>Pseudomonadati</taxon>
        <taxon>Pseudomonadota</taxon>
        <taxon>Alphaproteobacteria</taxon>
        <taxon>Hyphomicrobiales</taxon>
        <taxon>Methylocystaceae</taxon>
        <taxon>Methylocystis</taxon>
    </lineage>
</organism>
<dbReference type="AlphaFoldDB" id="A0A6B8KA14"/>
<protein>
    <recommendedName>
        <fullName evidence="4">DUF748 domain-containing protein</fullName>
    </recommendedName>
</protein>
<dbReference type="Proteomes" id="UP000309061">
    <property type="component" value="Chromosome"/>
</dbReference>
<dbReference type="RefSeq" id="WP_154331543.1">
    <property type="nucleotide sequence ID" value="NZ_CP046052.1"/>
</dbReference>
<evidence type="ECO:0000313" key="2">
    <source>
        <dbReference type="EMBL" id="QGM44567.1"/>
    </source>
</evidence>